<dbReference type="KEGG" id="salk:FBQ74_10560"/>
<dbReference type="PANTHER" id="PTHR43179:SF12">
    <property type="entry name" value="GALACTOFURANOSYLTRANSFERASE GLFT2"/>
    <property type="match status" value="1"/>
</dbReference>
<dbReference type="InterPro" id="IPR029044">
    <property type="entry name" value="Nucleotide-diphossugar_trans"/>
</dbReference>
<protein>
    <submittedName>
        <fullName evidence="5">Glycosyltransferase</fullName>
    </submittedName>
</protein>
<dbReference type="Pfam" id="PF10111">
    <property type="entry name" value="Glyco_tranf_2_2"/>
    <property type="match status" value="1"/>
</dbReference>
<comment type="similarity">
    <text evidence="1">Belongs to the glycosyltransferase 2 family.</text>
</comment>
<reference evidence="5 6" key="1">
    <citation type="submission" date="2019-04" db="EMBL/GenBank/DDBJ databases">
        <title>Salinimonas iocasae sp. nov., a halophilic bacterium isolated from the outer tube casing of tubeworms in Okinawa Trough.</title>
        <authorList>
            <person name="Zhang H."/>
            <person name="Wang H."/>
            <person name="Li C."/>
        </authorList>
    </citation>
    <scope>NUCLEOTIDE SEQUENCE [LARGE SCALE GENOMIC DNA]</scope>
    <source>
        <strain evidence="5 6">KX18D6</strain>
    </source>
</reference>
<dbReference type="InterPro" id="IPR019290">
    <property type="entry name" value="GlycosylTrfase-like_prok"/>
</dbReference>
<evidence type="ECO:0000313" key="6">
    <source>
        <dbReference type="Proteomes" id="UP000304912"/>
    </source>
</evidence>
<dbReference type="AlphaFoldDB" id="A0A5B7YEW0"/>
<feature type="domain" description="Glycosyltransferase 2-like prokaryotic type" evidence="4">
    <location>
        <begin position="48"/>
        <end position="207"/>
    </location>
</feature>
<dbReference type="RefSeq" id="WP_139756642.1">
    <property type="nucleotide sequence ID" value="NZ_CP039852.1"/>
</dbReference>
<sequence length="277" mass="31291">MTFSLVTLVKGRYQQLNNLLEAVSDSTRIPQEIIVVKMDDEAWQAPSNLNLHINVLKMSEQGLPLAKARNKGMAAATQENVVFLDIDCICSQTLFETLLSALSAQVVVSARARYLSHLPNHGNYARLFDKSVAHPKQQALPGNTAVCYKHFWSLVFAIRKTIFRRVGGFDEAFCGYGAEDTDFARRFDSAAISLIFIDDDILHQYHTKYSPPVNYTEDICANANLFKQKHGFFPMYGWLKTFEKMGLVAFSHDEEQVNFMRNATAKEKQACLSTSPY</sequence>
<evidence type="ECO:0000256" key="3">
    <source>
        <dbReference type="ARBA" id="ARBA00022679"/>
    </source>
</evidence>
<gene>
    <name evidence="5" type="ORF">FBQ74_10560</name>
</gene>
<keyword evidence="2" id="KW-0328">Glycosyltransferase</keyword>
<evidence type="ECO:0000256" key="1">
    <source>
        <dbReference type="ARBA" id="ARBA00006739"/>
    </source>
</evidence>
<accession>A0A5B7YEW0</accession>
<proteinExistence type="inferred from homology"/>
<name>A0A5B7YEW0_9ALTE</name>
<dbReference type="Gene3D" id="3.90.550.10">
    <property type="entry name" value="Spore Coat Polysaccharide Biosynthesis Protein SpsA, Chain A"/>
    <property type="match status" value="1"/>
</dbReference>
<dbReference type="PANTHER" id="PTHR43179">
    <property type="entry name" value="RHAMNOSYLTRANSFERASE WBBL"/>
    <property type="match status" value="1"/>
</dbReference>
<keyword evidence="3 5" id="KW-0808">Transferase</keyword>
<organism evidence="5 6">
    <name type="scientific">Salinimonas iocasae</name>
    <dbReference type="NCBI Taxonomy" id="2572577"/>
    <lineage>
        <taxon>Bacteria</taxon>
        <taxon>Pseudomonadati</taxon>
        <taxon>Pseudomonadota</taxon>
        <taxon>Gammaproteobacteria</taxon>
        <taxon>Alteromonadales</taxon>
        <taxon>Alteromonadaceae</taxon>
        <taxon>Alteromonas/Salinimonas group</taxon>
        <taxon>Salinimonas</taxon>
    </lineage>
</organism>
<keyword evidence="6" id="KW-1185">Reference proteome</keyword>
<dbReference type="EMBL" id="CP039852">
    <property type="protein sequence ID" value="QCZ93900.1"/>
    <property type="molecule type" value="Genomic_DNA"/>
</dbReference>
<evidence type="ECO:0000259" key="4">
    <source>
        <dbReference type="Pfam" id="PF10111"/>
    </source>
</evidence>
<evidence type="ECO:0000313" key="5">
    <source>
        <dbReference type="EMBL" id="QCZ93900.1"/>
    </source>
</evidence>
<dbReference type="SUPFAM" id="SSF53448">
    <property type="entry name" value="Nucleotide-diphospho-sugar transferases"/>
    <property type="match status" value="1"/>
</dbReference>
<dbReference type="Proteomes" id="UP000304912">
    <property type="component" value="Chromosome"/>
</dbReference>
<evidence type="ECO:0000256" key="2">
    <source>
        <dbReference type="ARBA" id="ARBA00022676"/>
    </source>
</evidence>
<dbReference type="OrthoDB" id="6653642at2"/>
<dbReference type="GO" id="GO:0016757">
    <property type="term" value="F:glycosyltransferase activity"/>
    <property type="evidence" value="ECO:0007669"/>
    <property type="project" value="UniProtKB-KW"/>
</dbReference>